<reference evidence="2" key="1">
    <citation type="submission" date="2016-10" db="EMBL/GenBank/DDBJ databases">
        <authorList>
            <person name="Varghese N."/>
            <person name="Submissions S."/>
        </authorList>
    </citation>
    <scope>NUCLEOTIDE SEQUENCE [LARGE SCALE GENOMIC DNA]</scope>
    <source>
        <strain evidence="2">Nm44</strain>
    </source>
</reference>
<dbReference type="AlphaFoldDB" id="A0A1I4S258"/>
<sequence length="51" mass="5609">MIKKDVTEKTIVMVGSSSGFGHREVAIELATCRIEVLGQQKLPMATAFEKE</sequence>
<dbReference type="RefSeq" id="WP_177198141.1">
    <property type="nucleotide sequence ID" value="NZ_FOUB01000037.1"/>
</dbReference>
<name>A0A1I4S258_9PROT</name>
<dbReference type="Proteomes" id="UP000183287">
    <property type="component" value="Unassembled WGS sequence"/>
</dbReference>
<proteinExistence type="predicted"/>
<evidence type="ECO:0000313" key="1">
    <source>
        <dbReference type="EMBL" id="SFM58588.1"/>
    </source>
</evidence>
<protein>
    <submittedName>
        <fullName evidence="1">Uncharacterized protein</fullName>
    </submittedName>
</protein>
<keyword evidence="2" id="KW-1185">Reference proteome</keyword>
<dbReference type="STRING" id="44574.AAW31_04745"/>
<evidence type="ECO:0000313" key="2">
    <source>
        <dbReference type="Proteomes" id="UP000183287"/>
    </source>
</evidence>
<gene>
    <name evidence="1" type="ORF">SAMN05421863_10375</name>
</gene>
<organism evidence="1 2">
    <name type="scientific">Nitrosomonas communis</name>
    <dbReference type="NCBI Taxonomy" id="44574"/>
    <lineage>
        <taxon>Bacteria</taxon>
        <taxon>Pseudomonadati</taxon>
        <taxon>Pseudomonadota</taxon>
        <taxon>Betaproteobacteria</taxon>
        <taxon>Nitrosomonadales</taxon>
        <taxon>Nitrosomonadaceae</taxon>
        <taxon>Nitrosomonas</taxon>
    </lineage>
</organism>
<accession>A0A1I4S258</accession>
<dbReference type="EMBL" id="FOUB01000037">
    <property type="protein sequence ID" value="SFM58588.1"/>
    <property type="molecule type" value="Genomic_DNA"/>
</dbReference>